<dbReference type="InterPro" id="IPR019734">
    <property type="entry name" value="TPR_rpt"/>
</dbReference>
<keyword evidence="3" id="KW-0998">Cell outer membrane</keyword>
<keyword evidence="6" id="KW-0449">Lipoprotein</keyword>
<organism evidence="6 7">
    <name type="scientific">Citrifermentans bremense</name>
    <dbReference type="NCBI Taxonomy" id="60035"/>
    <lineage>
        <taxon>Bacteria</taxon>
        <taxon>Pseudomonadati</taxon>
        <taxon>Thermodesulfobacteriota</taxon>
        <taxon>Desulfuromonadia</taxon>
        <taxon>Geobacterales</taxon>
        <taxon>Geobacteraceae</taxon>
        <taxon>Citrifermentans</taxon>
    </lineage>
</organism>
<keyword evidence="2" id="KW-0472">Membrane</keyword>
<dbReference type="AlphaFoldDB" id="A0A6S6LVP6"/>
<evidence type="ECO:0000259" key="5">
    <source>
        <dbReference type="Pfam" id="PF13525"/>
    </source>
</evidence>
<evidence type="ECO:0000313" key="7">
    <source>
        <dbReference type="Proteomes" id="UP000515472"/>
    </source>
</evidence>
<dbReference type="InterPro" id="IPR039565">
    <property type="entry name" value="BamD-like"/>
</dbReference>
<dbReference type="PROSITE" id="PS51257">
    <property type="entry name" value="PROKAR_LIPOPROTEIN"/>
    <property type="match status" value="1"/>
</dbReference>
<accession>A0A6S6LVP6</accession>
<feature type="signal peptide" evidence="4">
    <location>
        <begin position="1"/>
        <end position="24"/>
    </location>
</feature>
<name>A0A6S6LVP6_9BACT</name>
<dbReference type="SUPFAM" id="SSF48452">
    <property type="entry name" value="TPR-like"/>
    <property type="match status" value="1"/>
</dbReference>
<keyword evidence="7" id="KW-1185">Reference proteome</keyword>
<reference evidence="6 7" key="1">
    <citation type="submission" date="2020-06" db="EMBL/GenBank/DDBJ databases">
        <title>Interaction of electrochemicaly active bacteria, Geobacter bremensis R4 on different carbon anode.</title>
        <authorList>
            <person name="Meng L."/>
            <person name="Yoshida N."/>
        </authorList>
    </citation>
    <scope>NUCLEOTIDE SEQUENCE [LARGE SCALE GENOMIC DNA]</scope>
    <source>
        <strain evidence="6 7">R4</strain>
    </source>
</reference>
<evidence type="ECO:0000256" key="3">
    <source>
        <dbReference type="ARBA" id="ARBA00023237"/>
    </source>
</evidence>
<gene>
    <name evidence="6" type="ORF">GEOBRER4_n0489</name>
</gene>
<dbReference type="RefSeq" id="WP_185244082.1">
    <property type="nucleotide sequence ID" value="NZ_AP023213.1"/>
</dbReference>
<dbReference type="Proteomes" id="UP000515472">
    <property type="component" value="Chromosome"/>
</dbReference>
<sequence length="256" mass="28466">MQLRPLRHLALCSALCLISACASAPAPVKSADTYFKEGEAAFAKRNYNEAIESWKKVKESDTAPALTSQAELKIADAHFENKAYIEAAAAYEDFRKLHPTHPQAPYALYRLALSHYQQIAGTDTDQTPVKNAVATLEAFLGQFPRSEYAPELSKKLADCRDKQLAYENYVGNFYLRTEKYQSAIKRLNEALVRFPGLTRLDDTLFYLGKAYLKAGELQQGKVALQRLAAEYPASPRNKEASLLLQKGFAGYSSQGA</sequence>
<dbReference type="EMBL" id="AP023213">
    <property type="protein sequence ID" value="BCG45723.1"/>
    <property type="molecule type" value="Genomic_DNA"/>
</dbReference>
<dbReference type="NCBIfam" id="TIGR03302">
    <property type="entry name" value="OM_YfiO"/>
    <property type="match status" value="1"/>
</dbReference>
<evidence type="ECO:0000256" key="1">
    <source>
        <dbReference type="ARBA" id="ARBA00022729"/>
    </source>
</evidence>
<dbReference type="HAMAP" id="MF_00922">
    <property type="entry name" value="OM_assembly_BamD"/>
    <property type="match status" value="1"/>
</dbReference>
<dbReference type="Gene3D" id="1.25.40.10">
    <property type="entry name" value="Tetratricopeptide repeat domain"/>
    <property type="match status" value="1"/>
</dbReference>
<feature type="chain" id="PRO_5028549999" evidence="4">
    <location>
        <begin position="25"/>
        <end position="256"/>
    </location>
</feature>
<dbReference type="KEGG" id="gbn:GEOBRER4_04730"/>
<dbReference type="SMART" id="SM00028">
    <property type="entry name" value="TPR"/>
    <property type="match status" value="4"/>
</dbReference>
<evidence type="ECO:0000313" key="6">
    <source>
        <dbReference type="EMBL" id="BCG45723.1"/>
    </source>
</evidence>
<evidence type="ECO:0000256" key="4">
    <source>
        <dbReference type="SAM" id="SignalP"/>
    </source>
</evidence>
<dbReference type="Pfam" id="PF13525">
    <property type="entry name" value="YfiO"/>
    <property type="match status" value="1"/>
</dbReference>
<dbReference type="InterPro" id="IPR017689">
    <property type="entry name" value="BamD"/>
</dbReference>
<proteinExistence type="inferred from homology"/>
<dbReference type="InterPro" id="IPR011990">
    <property type="entry name" value="TPR-like_helical_dom_sf"/>
</dbReference>
<evidence type="ECO:0000256" key="2">
    <source>
        <dbReference type="ARBA" id="ARBA00023136"/>
    </source>
</evidence>
<keyword evidence="1 4" id="KW-0732">Signal</keyword>
<feature type="domain" description="Outer membrane lipoprotein BamD-like" evidence="5">
    <location>
        <begin position="30"/>
        <end position="218"/>
    </location>
</feature>
<protein>
    <submittedName>
        <fullName evidence="6">Outer membrane assembly lipoprotein YfiO</fullName>
    </submittedName>
</protein>